<evidence type="ECO:0000256" key="4">
    <source>
        <dbReference type="ARBA" id="ARBA00022448"/>
    </source>
</evidence>
<evidence type="ECO:0000256" key="5">
    <source>
        <dbReference type="ARBA" id="ARBA00022475"/>
    </source>
</evidence>
<dbReference type="InterPro" id="IPR047196">
    <property type="entry name" value="YidC_ALB_C"/>
</dbReference>
<dbReference type="CDD" id="cd19961">
    <property type="entry name" value="EcYidC-like_peri"/>
    <property type="match status" value="1"/>
</dbReference>
<dbReference type="InterPro" id="IPR028053">
    <property type="entry name" value="Membr_insert_YidC_N"/>
</dbReference>
<feature type="transmembrane region" description="Helical" evidence="13">
    <location>
        <begin position="488"/>
        <end position="508"/>
    </location>
</feature>
<evidence type="ECO:0000313" key="17">
    <source>
        <dbReference type="EMBL" id="MEK7949392.1"/>
    </source>
</evidence>
<dbReference type="PANTHER" id="PTHR12428:SF65">
    <property type="entry name" value="CYTOCHROME C OXIDASE ASSEMBLY PROTEIN COX18, MITOCHONDRIAL"/>
    <property type="match status" value="1"/>
</dbReference>
<feature type="transmembrane region" description="Helical" evidence="13">
    <location>
        <begin position="447"/>
        <end position="468"/>
    </location>
</feature>
<evidence type="ECO:0000256" key="2">
    <source>
        <dbReference type="ARBA" id="ARBA00010527"/>
    </source>
</evidence>
<feature type="transmembrane region" description="Helical" evidence="13">
    <location>
        <begin position="376"/>
        <end position="397"/>
    </location>
</feature>
<feature type="compositionally biased region" description="Basic and acidic residues" evidence="14">
    <location>
        <begin position="582"/>
        <end position="605"/>
    </location>
</feature>
<dbReference type="EMBL" id="JBBUKT010000001">
    <property type="protein sequence ID" value="MEK7949392.1"/>
    <property type="molecule type" value="Genomic_DNA"/>
</dbReference>
<dbReference type="PANTHER" id="PTHR12428">
    <property type="entry name" value="OXA1"/>
    <property type="match status" value="1"/>
</dbReference>
<evidence type="ECO:0000256" key="6">
    <source>
        <dbReference type="ARBA" id="ARBA00022692"/>
    </source>
</evidence>
<evidence type="ECO:0000259" key="16">
    <source>
        <dbReference type="Pfam" id="PF14849"/>
    </source>
</evidence>
<evidence type="ECO:0000256" key="9">
    <source>
        <dbReference type="ARBA" id="ARBA00023136"/>
    </source>
</evidence>
<comment type="similarity">
    <text evidence="2 13">Belongs to the OXA1/ALB3/YidC family. Type 1 subfamily.</text>
</comment>
<dbReference type="NCBIfam" id="TIGR03592">
    <property type="entry name" value="yidC_oxa1_cterm"/>
    <property type="match status" value="1"/>
</dbReference>
<feature type="region of interest" description="Disordered" evidence="14">
    <location>
        <begin position="38"/>
        <end position="69"/>
    </location>
</feature>
<evidence type="ECO:0000256" key="14">
    <source>
        <dbReference type="SAM" id="MobiDB-lite"/>
    </source>
</evidence>
<keyword evidence="18" id="KW-1185">Reference proteome</keyword>
<feature type="domain" description="Membrane insertase YidC N-terminal" evidence="16">
    <location>
        <begin position="137"/>
        <end position="360"/>
    </location>
</feature>
<feature type="transmembrane region" description="Helical" evidence="13">
    <location>
        <begin position="6"/>
        <end position="23"/>
    </location>
</feature>
<dbReference type="NCBIfam" id="TIGR03593">
    <property type="entry name" value="yidC_nterm"/>
    <property type="match status" value="1"/>
</dbReference>
<gene>
    <name evidence="13 17" type="primary">yidC</name>
    <name evidence="17" type="ORF">WKV53_02730</name>
</gene>
<sequence>MYDRKTWIAVIACSILLAVNVVYQQKNARLLAEQKQREAAEEAAKKPATPEKPATPDGAPASDKPGSLVEAEPQPQMVEQLVTLETDKTIFTFTSIGGGLKFAEFKEQKPGLEGPVRMNRHGSSPIGAISDGPDRLESVSYEFVEKDSVKDKTVVFRGKLPSGLWAKKTWSLVESDKPGASYVLDFKLQMENGTPNPVNLDQFSLFLGSSSPLDHVEYPTQSGFVWHDDGKFHFTPNSSFAKGWFKPEKTEIRETLEKADFAGVTNQFFATAVKPVEPGKSLVWAKIADVDLVAGQKPVKAIRAGLQLPAVTLAAGEQRGISYQVFTGPKENRMLRKMGDDWGSLMNYGFFSPFSRFMNWSLWWVHAGMEKISGKWSWGLSVIALTLLLRTAIWPLYNRSNRTMKRMAKLKPEMDKLKEKYPDDPQKMNTEMMGLYRKFGINPLGGCLPMFAQLPIFFGFFSMLQHAVEMRGAPFLYWVHDLSQPDTVAHLAGIPINPLPIIMAITSVTQMAMMPNTGGDKTQQTMMKMMPFVFLFMCYNFASALALYWTVSNLFSIGQTWLSNRLPEPELKTKAGGSGKSWVERMAEKQADMERMRQARGRVVDSNDEDPGSSKKRPPRTGG</sequence>
<keyword evidence="10 13" id="KW-0143">Chaperone</keyword>
<keyword evidence="8 13" id="KW-1133">Transmembrane helix</keyword>
<name>A0ABU9ANY1_9BACT</name>
<keyword evidence="7 13" id="KW-0653">Protein transport</keyword>
<comment type="subunit">
    <text evidence="13">Interacts with the Sec translocase complex via SecD. Specifically interacts with transmembrane segments of nascent integral membrane proteins during membrane integration.</text>
</comment>
<dbReference type="Pfam" id="PF02096">
    <property type="entry name" value="60KD_IMP"/>
    <property type="match status" value="1"/>
</dbReference>
<organism evidence="17 18">
    <name type="scientific">Luteolibacter soli</name>
    <dbReference type="NCBI Taxonomy" id="3135280"/>
    <lineage>
        <taxon>Bacteria</taxon>
        <taxon>Pseudomonadati</taxon>
        <taxon>Verrucomicrobiota</taxon>
        <taxon>Verrucomicrobiia</taxon>
        <taxon>Verrucomicrobiales</taxon>
        <taxon>Verrucomicrobiaceae</taxon>
        <taxon>Luteolibacter</taxon>
    </lineage>
</organism>
<feature type="region of interest" description="Disordered" evidence="14">
    <location>
        <begin position="569"/>
        <end position="623"/>
    </location>
</feature>
<dbReference type="Gene3D" id="2.70.98.90">
    <property type="match status" value="1"/>
</dbReference>
<feature type="region of interest" description="Disordered" evidence="14">
    <location>
        <begin position="112"/>
        <end position="131"/>
    </location>
</feature>
<dbReference type="InterPro" id="IPR038221">
    <property type="entry name" value="YidC_periplasmic_sf"/>
</dbReference>
<dbReference type="InterPro" id="IPR019998">
    <property type="entry name" value="Membr_insert_YidC"/>
</dbReference>
<feature type="domain" description="Membrane insertase YidC/Oxa/ALB C-terminal" evidence="15">
    <location>
        <begin position="378"/>
        <end position="564"/>
    </location>
</feature>
<comment type="function">
    <text evidence="13">Required for the insertion and/or proper folding and/or complex formation of integral membrane proteins into the membrane. Involved in integration of membrane proteins that insert both dependently and independently of the Sec translocase complex, as well as at least some lipoproteins. Aids folding of multispanning membrane proteins.</text>
</comment>
<evidence type="ECO:0000256" key="7">
    <source>
        <dbReference type="ARBA" id="ARBA00022927"/>
    </source>
</evidence>
<feature type="transmembrane region" description="Helical" evidence="13">
    <location>
        <begin position="529"/>
        <end position="549"/>
    </location>
</feature>
<evidence type="ECO:0000256" key="12">
    <source>
        <dbReference type="ARBA" id="ARBA00033342"/>
    </source>
</evidence>
<evidence type="ECO:0000256" key="3">
    <source>
        <dbReference type="ARBA" id="ARBA00015325"/>
    </source>
</evidence>
<dbReference type="InterPro" id="IPR001708">
    <property type="entry name" value="YidC/ALB3/OXA1/COX18"/>
</dbReference>
<dbReference type="InterPro" id="IPR028055">
    <property type="entry name" value="YidC/Oxa/ALB_C"/>
</dbReference>
<keyword evidence="9 13" id="KW-0472">Membrane</keyword>
<evidence type="ECO:0000256" key="10">
    <source>
        <dbReference type="ARBA" id="ARBA00023186"/>
    </source>
</evidence>
<keyword evidence="5 13" id="KW-1003">Cell membrane</keyword>
<protein>
    <recommendedName>
        <fullName evidence="3 13">Membrane protein insertase YidC</fullName>
    </recommendedName>
    <alternativeName>
        <fullName evidence="12 13">Foldase YidC</fullName>
    </alternativeName>
    <alternativeName>
        <fullName evidence="11 13">Membrane integrase YidC</fullName>
    </alternativeName>
    <alternativeName>
        <fullName evidence="13">Membrane protein YidC</fullName>
    </alternativeName>
</protein>
<evidence type="ECO:0000259" key="15">
    <source>
        <dbReference type="Pfam" id="PF02096"/>
    </source>
</evidence>
<evidence type="ECO:0000256" key="13">
    <source>
        <dbReference type="HAMAP-Rule" id="MF_01810"/>
    </source>
</evidence>
<dbReference type="CDD" id="cd20070">
    <property type="entry name" value="5TM_YidC_Alb3"/>
    <property type="match status" value="1"/>
</dbReference>
<evidence type="ECO:0000256" key="8">
    <source>
        <dbReference type="ARBA" id="ARBA00022989"/>
    </source>
</evidence>
<dbReference type="HAMAP" id="MF_01810">
    <property type="entry name" value="YidC_type1"/>
    <property type="match status" value="1"/>
</dbReference>
<comment type="subcellular location">
    <subcellularLocation>
        <location evidence="1">Cell inner membrane</location>
        <topology evidence="1">Multi-pass membrane protein</topology>
    </subcellularLocation>
    <subcellularLocation>
        <location evidence="13">Cell membrane</location>
        <topology evidence="13">Multi-pass membrane protein</topology>
    </subcellularLocation>
</comment>
<dbReference type="RefSeq" id="WP_341402809.1">
    <property type="nucleotide sequence ID" value="NZ_JBBUKT010000001.1"/>
</dbReference>
<evidence type="ECO:0000256" key="11">
    <source>
        <dbReference type="ARBA" id="ARBA00033245"/>
    </source>
</evidence>
<comment type="caution">
    <text evidence="17">The sequence shown here is derived from an EMBL/GenBank/DDBJ whole genome shotgun (WGS) entry which is preliminary data.</text>
</comment>
<proteinExistence type="inferred from homology"/>
<dbReference type="PRINTS" id="PR01900">
    <property type="entry name" value="YIDCPROTEIN"/>
</dbReference>
<feature type="compositionally biased region" description="Basic residues" evidence="14">
    <location>
        <begin position="614"/>
        <end position="623"/>
    </location>
</feature>
<feature type="compositionally biased region" description="Basic and acidic residues" evidence="14">
    <location>
        <begin position="38"/>
        <end position="49"/>
    </location>
</feature>
<evidence type="ECO:0000313" key="18">
    <source>
        <dbReference type="Proteomes" id="UP001371305"/>
    </source>
</evidence>
<accession>A0ABU9ANY1</accession>
<keyword evidence="6 13" id="KW-0812">Transmembrane</keyword>
<reference evidence="17 18" key="1">
    <citation type="submission" date="2024-04" db="EMBL/GenBank/DDBJ databases">
        <title>Luteolibacter sp. isolated from soil.</title>
        <authorList>
            <person name="An J."/>
        </authorList>
    </citation>
    <scope>NUCLEOTIDE SEQUENCE [LARGE SCALE GENOMIC DNA]</scope>
    <source>
        <strain evidence="17 18">Y139</strain>
    </source>
</reference>
<dbReference type="Proteomes" id="UP001371305">
    <property type="component" value="Unassembled WGS sequence"/>
</dbReference>
<dbReference type="Pfam" id="PF14849">
    <property type="entry name" value="YidC_periplas"/>
    <property type="match status" value="1"/>
</dbReference>
<evidence type="ECO:0000256" key="1">
    <source>
        <dbReference type="ARBA" id="ARBA00004429"/>
    </source>
</evidence>
<keyword evidence="4 13" id="KW-0813">Transport</keyword>